<evidence type="ECO:0000313" key="1">
    <source>
        <dbReference type="EMBL" id="GGE99572.1"/>
    </source>
</evidence>
<proteinExistence type="predicted"/>
<dbReference type="Proteomes" id="UP000655016">
    <property type="component" value="Unassembled WGS sequence"/>
</dbReference>
<evidence type="ECO:0008006" key="3">
    <source>
        <dbReference type="Google" id="ProtNLM"/>
    </source>
</evidence>
<accession>A0ABQ1TPB9</accession>
<keyword evidence="2" id="KW-1185">Reference proteome</keyword>
<dbReference type="InterPro" id="IPR010982">
    <property type="entry name" value="Lambda_DNA-bd_dom_sf"/>
</dbReference>
<evidence type="ECO:0000313" key="2">
    <source>
        <dbReference type="Proteomes" id="UP000655016"/>
    </source>
</evidence>
<dbReference type="RefSeq" id="WP_163392047.1">
    <property type="nucleotide sequence ID" value="NZ_BMKP01000001.1"/>
</dbReference>
<comment type="caution">
    <text evidence="1">The sequence shown here is derived from an EMBL/GenBank/DDBJ whole genome shotgun (WGS) entry which is preliminary data.</text>
</comment>
<reference evidence="2" key="1">
    <citation type="journal article" date="2019" name="Int. J. Syst. Evol. Microbiol.">
        <title>The Global Catalogue of Microorganisms (GCM) 10K type strain sequencing project: providing services to taxonomists for standard genome sequencing and annotation.</title>
        <authorList>
            <consortium name="The Broad Institute Genomics Platform"/>
            <consortium name="The Broad Institute Genome Sequencing Center for Infectious Disease"/>
            <person name="Wu L."/>
            <person name="Ma J."/>
        </authorList>
    </citation>
    <scope>NUCLEOTIDE SEQUENCE [LARGE SCALE GENOMIC DNA]</scope>
    <source>
        <strain evidence="2">CGMCC 1.16060</strain>
    </source>
</reference>
<dbReference type="EMBL" id="BMKP01000001">
    <property type="protein sequence ID" value="GGE99572.1"/>
    <property type="molecule type" value="Genomic_DNA"/>
</dbReference>
<dbReference type="Gene3D" id="1.10.260.40">
    <property type="entry name" value="lambda repressor-like DNA-binding domains"/>
    <property type="match status" value="1"/>
</dbReference>
<organism evidence="1 2">
    <name type="scientific">Flavobacterium limi</name>
    <dbReference type="NCBI Taxonomy" id="2045105"/>
    <lineage>
        <taxon>Bacteria</taxon>
        <taxon>Pseudomonadati</taxon>
        <taxon>Bacteroidota</taxon>
        <taxon>Flavobacteriia</taxon>
        <taxon>Flavobacteriales</taxon>
        <taxon>Flavobacteriaceae</taxon>
        <taxon>Flavobacterium</taxon>
    </lineage>
</organism>
<sequence length="320" mass="37423">MKHQESFLKAIRNKISKSGSLIDEIAAILEISYDASHRRISQKSKFSIDETIKLANHFNISLDNLFSKKEKVIVEKTIEIETLKDMLQYFKSSADQIELLTKNSKTTLFYSAKDIPLFYFMDGTILSKFKAFVWLNLLNTNQKKVAFENFVIDESFSEHMRTLKKTYENTAVNEVWNDTTINSSLQQILYFYEAGLLNLKSANALCKDLKRIINVIQEKCNTSNNNFFLYYNELILLNNNMLIETPEKLTMFVPYTLLGYFITDNEESCKNVHQFFKQQIINSKPLGQSGIKEQNLFFNRAIRKIDYYLERINSQVDLLF</sequence>
<protein>
    <recommendedName>
        <fullName evidence="3">BetR domain-containing protein</fullName>
    </recommendedName>
</protein>
<name>A0ABQ1TPB9_9FLAO</name>
<gene>
    <name evidence="1" type="ORF">GCM10011518_06250</name>
</gene>